<dbReference type="CDD" id="cd05834">
    <property type="entry name" value="PWWP_HRP"/>
    <property type="match status" value="1"/>
</dbReference>
<comment type="caution">
    <text evidence="7">The sequence shown here is derived from an EMBL/GenBank/DDBJ whole genome shotgun (WGS) entry which is preliminary data.</text>
</comment>
<comment type="subcellular location">
    <subcellularLocation>
        <location evidence="1">Nucleus</location>
    </subcellularLocation>
</comment>
<dbReference type="PANTHER" id="PTHR12550">
    <property type="entry name" value="HEPATOMA-DERIVED GROWTH FACTOR-RELATED"/>
    <property type="match status" value="1"/>
</dbReference>
<dbReference type="Pfam" id="PF11467">
    <property type="entry name" value="LEDGF"/>
    <property type="match status" value="1"/>
</dbReference>
<dbReference type="GO" id="GO:0005634">
    <property type="term" value="C:nucleus"/>
    <property type="evidence" value="ECO:0007669"/>
    <property type="project" value="UniProtKB-SubCell"/>
</dbReference>
<comment type="similarity">
    <text evidence="2">Belongs to the HDGF family.</text>
</comment>
<evidence type="ECO:0000256" key="4">
    <source>
        <dbReference type="ARBA" id="ARBA00023242"/>
    </source>
</evidence>
<dbReference type="SUPFAM" id="SSF140576">
    <property type="entry name" value="HIV integrase-binding domain"/>
    <property type="match status" value="1"/>
</dbReference>
<dbReference type="AlphaFoldDB" id="A0AAW1CMD4"/>
<dbReference type="PROSITE" id="PS50812">
    <property type="entry name" value="PWWP"/>
    <property type="match status" value="1"/>
</dbReference>
<feature type="compositionally biased region" description="Polar residues" evidence="5">
    <location>
        <begin position="129"/>
        <end position="148"/>
    </location>
</feature>
<dbReference type="Gene3D" id="2.30.30.140">
    <property type="match status" value="1"/>
</dbReference>
<dbReference type="InterPro" id="IPR000313">
    <property type="entry name" value="PWWP_dom"/>
</dbReference>
<name>A0AAW1CMD4_9HEMI</name>
<proteinExistence type="inferred from homology"/>
<feature type="domain" description="PWWP" evidence="6">
    <location>
        <begin position="11"/>
        <end position="66"/>
    </location>
</feature>
<evidence type="ECO:0000256" key="1">
    <source>
        <dbReference type="ARBA" id="ARBA00004123"/>
    </source>
</evidence>
<feature type="compositionally biased region" description="Basic residues" evidence="5">
    <location>
        <begin position="149"/>
        <end position="158"/>
    </location>
</feature>
<accession>A0AAW1CMD4</accession>
<dbReference type="InterPro" id="IPR021567">
    <property type="entry name" value="LEDGF_IBD"/>
</dbReference>
<dbReference type="SMART" id="SM00293">
    <property type="entry name" value="PWWP"/>
    <property type="match status" value="1"/>
</dbReference>
<feature type="region of interest" description="Disordered" evidence="5">
    <location>
        <begin position="115"/>
        <end position="238"/>
    </location>
</feature>
<evidence type="ECO:0000256" key="3">
    <source>
        <dbReference type="ARBA" id="ARBA00023054"/>
    </source>
</evidence>
<feature type="compositionally biased region" description="Basic and acidic residues" evidence="5">
    <location>
        <begin position="287"/>
        <end position="308"/>
    </location>
</feature>
<dbReference type="Pfam" id="PF00855">
    <property type="entry name" value="PWWP"/>
    <property type="match status" value="1"/>
</dbReference>
<organism evidence="7 8">
    <name type="scientific">Rhynocoris fuscipes</name>
    <dbReference type="NCBI Taxonomy" id="488301"/>
    <lineage>
        <taxon>Eukaryota</taxon>
        <taxon>Metazoa</taxon>
        <taxon>Ecdysozoa</taxon>
        <taxon>Arthropoda</taxon>
        <taxon>Hexapoda</taxon>
        <taxon>Insecta</taxon>
        <taxon>Pterygota</taxon>
        <taxon>Neoptera</taxon>
        <taxon>Paraneoptera</taxon>
        <taxon>Hemiptera</taxon>
        <taxon>Heteroptera</taxon>
        <taxon>Panheteroptera</taxon>
        <taxon>Cimicomorpha</taxon>
        <taxon>Reduviidae</taxon>
        <taxon>Harpactorinae</taxon>
        <taxon>Harpactorini</taxon>
        <taxon>Rhynocoris</taxon>
    </lineage>
</organism>
<sequence>MSVSKKYQFITGDRVFAKMKGYPAWPARIIAIASEKANNKRYHVSFYGTHQTAIIKAENLYLYSENKDKLGVPKKQKHFAEALKEIEAELNSTNSDQENNKAAVVDGAVIIPNSEGTVKEEPIERSEYDTSMINQTNSTKSSSFISTPKKQRKSSNLKHKLDTSESDNEIPTKSRKLSSTSIKKAGKKTISKKLDSSSTDEDITFKTPIKSLTRRSKSRQQCSPTDESSTDEESRVTFKVPNASVMAVSRRSKCNRIKVKSEDESDDGGEIGEAGKVKKAASTSSKLSDRETMCNDRDMKKKEKDMKKRERREKKKRDKRNFIVAVVNGQCQKIPLYLNRPRFTDRDNADFWDEMVLHYANALKDRLEAGEKLADPHQIMDDWTTLKSFEFVKHNIAEGSVQRINFLRIEAHLLDMDVELKKSLSLHRADTDKCFEVLSQMKELSITPLMLKKQPDVVFTIRRMRNYIGNINKWNMTPKEIEEFRKTARRIRVKADEVYTKFKILFNALKQPNFWIYFSRQVDIFREKTKKMSLEEMLSLVEEPA</sequence>
<feature type="region of interest" description="Disordered" evidence="5">
    <location>
        <begin position="259"/>
        <end position="317"/>
    </location>
</feature>
<evidence type="ECO:0000313" key="7">
    <source>
        <dbReference type="EMBL" id="KAK9497652.1"/>
    </source>
</evidence>
<keyword evidence="8" id="KW-1185">Reference proteome</keyword>
<feature type="compositionally biased region" description="Basic and acidic residues" evidence="5">
    <location>
        <begin position="117"/>
        <end position="128"/>
    </location>
</feature>
<evidence type="ECO:0000256" key="2">
    <source>
        <dbReference type="ARBA" id="ARBA00005309"/>
    </source>
</evidence>
<evidence type="ECO:0000256" key="5">
    <source>
        <dbReference type="SAM" id="MobiDB-lite"/>
    </source>
</evidence>
<dbReference type="SUPFAM" id="SSF63748">
    <property type="entry name" value="Tudor/PWWP/MBT"/>
    <property type="match status" value="1"/>
</dbReference>
<dbReference type="InterPro" id="IPR036218">
    <property type="entry name" value="HIVI-bd_sf"/>
</dbReference>
<protein>
    <recommendedName>
        <fullName evidence="6">PWWP domain-containing protein</fullName>
    </recommendedName>
</protein>
<keyword evidence="3" id="KW-0175">Coiled coil</keyword>
<gene>
    <name evidence="7" type="ORF">O3M35_004340</name>
</gene>
<keyword evidence="4" id="KW-0539">Nucleus</keyword>
<dbReference type="InterPro" id="IPR035441">
    <property type="entry name" value="TFIIS/LEDGF_dom_sf"/>
</dbReference>
<dbReference type="EMBL" id="JAPXFL010000014">
    <property type="protein sequence ID" value="KAK9497652.1"/>
    <property type="molecule type" value="Genomic_DNA"/>
</dbReference>
<evidence type="ECO:0000259" key="6">
    <source>
        <dbReference type="PROSITE" id="PS50812"/>
    </source>
</evidence>
<dbReference type="Gene3D" id="1.20.930.10">
    <property type="entry name" value="Conserved domain common to transcription factors TFIIS, elongin A, CRSP70"/>
    <property type="match status" value="1"/>
</dbReference>
<evidence type="ECO:0000313" key="8">
    <source>
        <dbReference type="Proteomes" id="UP001461498"/>
    </source>
</evidence>
<reference evidence="7 8" key="1">
    <citation type="submission" date="2022-12" db="EMBL/GenBank/DDBJ databases">
        <title>Chromosome-level genome assembly of true bugs.</title>
        <authorList>
            <person name="Ma L."/>
            <person name="Li H."/>
        </authorList>
    </citation>
    <scope>NUCLEOTIDE SEQUENCE [LARGE SCALE GENOMIC DNA]</scope>
    <source>
        <strain evidence="7">Lab_2022b</strain>
    </source>
</reference>
<dbReference type="PANTHER" id="PTHR12550:SF70">
    <property type="entry name" value="JIL-1 ANCHORING AND STABILIZING PROTEIN, ISOFORM A"/>
    <property type="match status" value="1"/>
</dbReference>
<dbReference type="Proteomes" id="UP001461498">
    <property type="component" value="Unassembled WGS sequence"/>
</dbReference>